<protein>
    <submittedName>
        <fullName evidence="5">Helix-turn-helix transcriptional regulator</fullName>
    </submittedName>
</protein>
<evidence type="ECO:0000313" key="5">
    <source>
        <dbReference type="EMBL" id="MCX8526355.1"/>
    </source>
</evidence>
<dbReference type="PANTHER" id="PTHR43280:SF32">
    <property type="entry name" value="TRANSCRIPTIONAL REGULATORY PROTEIN"/>
    <property type="match status" value="1"/>
</dbReference>
<keyword evidence="6" id="KW-1185">Reference proteome</keyword>
<dbReference type="Proteomes" id="UP001073122">
    <property type="component" value="Unassembled WGS sequence"/>
</dbReference>
<evidence type="ECO:0000259" key="4">
    <source>
        <dbReference type="PROSITE" id="PS01124"/>
    </source>
</evidence>
<dbReference type="EMBL" id="JAOVZW010000033">
    <property type="protein sequence ID" value="MCX8526355.1"/>
    <property type="molecule type" value="Genomic_DNA"/>
</dbReference>
<sequence>MEIVRIRSITEYHRFRGLPKPEHPLISLVDYALVQFPEDEKAVNIVMDFYSIALKRDIGAKLHYGQQMYDFDEGLMSFIAPGQVLRLEKEPDTLHNGSGYLLQIHPDFLWNSPLAKNIKSYTFFDYSINEALFLSDKEETIIVGILESIRQEYYTNIDKFTQDLIIAQIELLLKYCDRYYNRQFITRKISSHQMLTKVENFLNSHFSFEEQQEGGLLTVKNVADAMNVSSDYLSSMLKQLTGKNVQEHIHQKMIEKAKEKLSTTDLSVSEIAYELGFEHPQSFSKLFKLKTNVSPMEFRRSFN</sequence>
<comment type="caution">
    <text evidence="5">The sequence shown here is derived from an EMBL/GenBank/DDBJ whole genome shotgun (WGS) entry which is preliminary data.</text>
</comment>
<evidence type="ECO:0000256" key="1">
    <source>
        <dbReference type="ARBA" id="ARBA00023015"/>
    </source>
</evidence>
<gene>
    <name evidence="5" type="ORF">OF897_20775</name>
</gene>
<dbReference type="InterPro" id="IPR018060">
    <property type="entry name" value="HTH_AraC"/>
</dbReference>
<feature type="domain" description="HTH araC/xylS-type" evidence="4">
    <location>
        <begin position="196"/>
        <end position="301"/>
    </location>
</feature>
<proteinExistence type="predicted"/>
<accession>A0ABT3XXE9</accession>
<dbReference type="PROSITE" id="PS01124">
    <property type="entry name" value="HTH_ARAC_FAMILY_2"/>
    <property type="match status" value="1"/>
</dbReference>
<dbReference type="SUPFAM" id="SSF46689">
    <property type="entry name" value="Homeodomain-like"/>
    <property type="match status" value="1"/>
</dbReference>
<dbReference type="InterPro" id="IPR009057">
    <property type="entry name" value="Homeodomain-like_sf"/>
</dbReference>
<keyword evidence="2" id="KW-0238">DNA-binding</keyword>
<dbReference type="PANTHER" id="PTHR43280">
    <property type="entry name" value="ARAC-FAMILY TRANSCRIPTIONAL REGULATOR"/>
    <property type="match status" value="1"/>
</dbReference>
<dbReference type="SMART" id="SM00342">
    <property type="entry name" value="HTH_ARAC"/>
    <property type="match status" value="1"/>
</dbReference>
<evidence type="ECO:0000256" key="2">
    <source>
        <dbReference type="ARBA" id="ARBA00023125"/>
    </source>
</evidence>
<organism evidence="5 6">
    <name type="scientific">Chryseobacterium formosus</name>
    <dbReference type="NCBI Taxonomy" id="1537363"/>
    <lineage>
        <taxon>Bacteria</taxon>
        <taxon>Pseudomonadati</taxon>
        <taxon>Bacteroidota</taxon>
        <taxon>Flavobacteriia</taxon>
        <taxon>Flavobacteriales</taxon>
        <taxon>Weeksellaceae</taxon>
        <taxon>Chryseobacterium group</taxon>
        <taxon>Chryseobacterium</taxon>
    </lineage>
</organism>
<dbReference type="InterPro" id="IPR020449">
    <property type="entry name" value="Tscrpt_reg_AraC-type_HTH"/>
</dbReference>
<dbReference type="RefSeq" id="WP_267267587.1">
    <property type="nucleotide sequence ID" value="NZ_JAOVZW010000033.1"/>
</dbReference>
<reference evidence="5" key="1">
    <citation type="submission" date="2022-10" db="EMBL/GenBank/DDBJ databases">
        <title>Chryseobacterium sp. nov., a novel bacterial species.</title>
        <authorList>
            <person name="Cao Y."/>
        </authorList>
    </citation>
    <scope>NUCLEOTIDE SEQUENCE</scope>
    <source>
        <strain evidence="5">CCTCC AB2015118</strain>
    </source>
</reference>
<dbReference type="PRINTS" id="PR00032">
    <property type="entry name" value="HTHARAC"/>
</dbReference>
<keyword evidence="3" id="KW-0804">Transcription</keyword>
<dbReference type="Pfam" id="PF12833">
    <property type="entry name" value="HTH_18"/>
    <property type="match status" value="1"/>
</dbReference>
<evidence type="ECO:0000313" key="6">
    <source>
        <dbReference type="Proteomes" id="UP001073122"/>
    </source>
</evidence>
<keyword evidence="1" id="KW-0805">Transcription regulation</keyword>
<dbReference type="Gene3D" id="1.10.10.60">
    <property type="entry name" value="Homeodomain-like"/>
    <property type="match status" value="2"/>
</dbReference>
<evidence type="ECO:0000256" key="3">
    <source>
        <dbReference type="ARBA" id="ARBA00023163"/>
    </source>
</evidence>
<name>A0ABT3XXE9_9FLAO</name>